<dbReference type="EMBL" id="CP002217">
    <property type="protein sequence ID" value="ADN59236.1"/>
    <property type="molecule type" value="Genomic_DNA"/>
</dbReference>
<dbReference type="KEGG" id="bgf:BC1003_3290"/>
<dbReference type="HOGENOM" id="CLU_1335468_0_0_4"/>
<organism evidence="1">
    <name type="scientific">Burkholderia sp. (strain CCGE1003)</name>
    <dbReference type="NCBI Taxonomy" id="640512"/>
    <lineage>
        <taxon>Bacteria</taxon>
        <taxon>Pseudomonadati</taxon>
        <taxon>Pseudomonadota</taxon>
        <taxon>Betaproteobacteria</taxon>
        <taxon>Burkholderiales</taxon>
        <taxon>Burkholderiaceae</taxon>
        <taxon>Burkholderia</taxon>
    </lineage>
</organism>
<gene>
    <name evidence="1" type="ordered locus">BC1003_3290</name>
</gene>
<name>E1TBZ7_BURSG</name>
<dbReference type="AlphaFoldDB" id="E1TBZ7"/>
<sequence>MQCKLIVLNGPRRVSTRALGTSLACLMRQAWCLPLVRRSFRREFSTGSLCSIVTPPRATPSVRVRVLDGLFPSSRLFCLQVRLIQSPAARTISIVRKLTTLPALAASSNMNLTSCQPNSESRRTSRCRRIHPMSELEHCIESVNDIEVGVGDVNHRQVAIEEALHIAPTFSSGSPRLPCSNLPSIFVDETHLLNRHNMCVTEITT</sequence>
<reference evidence="1" key="1">
    <citation type="submission" date="2010-09" db="EMBL/GenBank/DDBJ databases">
        <title>Complete sequence of chromosome1 of Burkholderia sp. CCGE1003.</title>
        <authorList>
            <consortium name="US DOE Joint Genome Institute"/>
            <person name="Lucas S."/>
            <person name="Copeland A."/>
            <person name="Lapidus A."/>
            <person name="Cheng J.-F."/>
            <person name="Bruce D."/>
            <person name="Goodwin L."/>
            <person name="Pitluck S."/>
            <person name="Daligault H."/>
            <person name="Davenport K."/>
            <person name="Detter J.C."/>
            <person name="Han C."/>
            <person name="Tapia R."/>
            <person name="Land M."/>
            <person name="Hauser L."/>
            <person name="Jeffries C."/>
            <person name="Kyrpides N."/>
            <person name="Ivanova N."/>
            <person name="Ovchinnikova G."/>
            <person name="Martinez-Romero E."/>
            <person name="Rogel M.A."/>
            <person name="Auchtung J."/>
            <person name="Tiedje J.M."/>
            <person name="Woyke T."/>
        </authorList>
    </citation>
    <scope>NUCLEOTIDE SEQUENCE</scope>
    <source>
        <strain evidence="1">CCGE1003</strain>
    </source>
</reference>
<protein>
    <submittedName>
        <fullName evidence="1">Uncharacterized protein</fullName>
    </submittedName>
</protein>
<proteinExistence type="predicted"/>
<accession>E1TBZ7</accession>
<evidence type="ECO:0000313" key="1">
    <source>
        <dbReference type="EMBL" id="ADN59236.1"/>
    </source>
</evidence>